<dbReference type="InterPro" id="IPR010918">
    <property type="entry name" value="PurM-like_C_dom"/>
</dbReference>
<protein>
    <submittedName>
        <fullName evidence="4">Hydrogenase expression/formation protein HypE</fullName>
    </submittedName>
</protein>
<reference evidence="4" key="2">
    <citation type="submission" date="2020-09" db="EMBL/GenBank/DDBJ databases">
        <authorList>
            <person name="Sun Q."/>
            <person name="Ohkuma M."/>
        </authorList>
    </citation>
    <scope>NUCLEOTIDE SEQUENCE</scope>
    <source>
        <strain evidence="4">JCM 19831</strain>
    </source>
</reference>
<dbReference type="RefSeq" id="WP_190255509.1">
    <property type="nucleotide sequence ID" value="NZ_BMPI01000057.1"/>
</dbReference>
<dbReference type="InterPro" id="IPR016188">
    <property type="entry name" value="PurM-like_N"/>
</dbReference>
<gene>
    <name evidence="4" type="ORF">GCM10007977_082500</name>
</gene>
<dbReference type="Proteomes" id="UP000642070">
    <property type="component" value="Unassembled WGS sequence"/>
</dbReference>
<dbReference type="Pfam" id="PF00586">
    <property type="entry name" value="AIRS"/>
    <property type="match status" value="1"/>
</dbReference>
<dbReference type="Gene3D" id="3.90.650.10">
    <property type="entry name" value="PurM-like C-terminal domain"/>
    <property type="match status" value="1"/>
</dbReference>
<dbReference type="Gene3D" id="3.30.1330.10">
    <property type="entry name" value="PurM-like, N-terminal domain"/>
    <property type="match status" value="1"/>
</dbReference>
<dbReference type="CDD" id="cd02197">
    <property type="entry name" value="HypE"/>
    <property type="match status" value="1"/>
</dbReference>
<dbReference type="EMBL" id="BMPI01000057">
    <property type="protein sequence ID" value="GGM68202.1"/>
    <property type="molecule type" value="Genomic_DNA"/>
</dbReference>
<evidence type="ECO:0000313" key="4">
    <source>
        <dbReference type="EMBL" id="GGM68202.1"/>
    </source>
</evidence>
<dbReference type="InterPro" id="IPR036921">
    <property type="entry name" value="PurM-like_N_sf"/>
</dbReference>
<dbReference type="NCBIfam" id="TIGR02124">
    <property type="entry name" value="hypE"/>
    <property type="match status" value="1"/>
</dbReference>
<dbReference type="SUPFAM" id="SSF56042">
    <property type="entry name" value="PurM C-terminal domain-like"/>
    <property type="match status" value="1"/>
</dbReference>
<feature type="domain" description="PurM-like C-terminal" evidence="3">
    <location>
        <begin position="177"/>
        <end position="329"/>
    </location>
</feature>
<comment type="caution">
    <text evidence="4">The sequence shown here is derived from an EMBL/GenBank/DDBJ whole genome shotgun (WGS) entry which is preliminary data.</text>
</comment>
<dbReference type="SUPFAM" id="SSF55326">
    <property type="entry name" value="PurM N-terminal domain-like"/>
    <property type="match status" value="1"/>
</dbReference>
<feature type="domain" description="PurM-like N-terminal" evidence="2">
    <location>
        <begin position="53"/>
        <end position="164"/>
    </location>
</feature>
<dbReference type="InterPro" id="IPR011854">
    <property type="entry name" value="HypE"/>
</dbReference>
<dbReference type="PANTHER" id="PTHR30303:SF0">
    <property type="entry name" value="CARBAMOYL DEHYDRATASE HYPE"/>
    <property type="match status" value="1"/>
</dbReference>
<reference evidence="4" key="1">
    <citation type="journal article" date="2014" name="Int. J. Syst. Evol. Microbiol.">
        <title>Complete genome sequence of Corynebacterium casei LMG S-19264T (=DSM 44701T), isolated from a smear-ripened cheese.</title>
        <authorList>
            <consortium name="US DOE Joint Genome Institute (JGI-PGF)"/>
            <person name="Walter F."/>
            <person name="Albersmeier A."/>
            <person name="Kalinowski J."/>
            <person name="Ruckert C."/>
        </authorList>
    </citation>
    <scope>NUCLEOTIDE SEQUENCE</scope>
    <source>
        <strain evidence="4">JCM 19831</strain>
    </source>
</reference>
<dbReference type="GO" id="GO:0051604">
    <property type="term" value="P:protein maturation"/>
    <property type="evidence" value="ECO:0007669"/>
    <property type="project" value="TreeGrafter"/>
</dbReference>
<organism evidence="4 5">
    <name type="scientific">Dactylosporangium sucinum</name>
    <dbReference type="NCBI Taxonomy" id="1424081"/>
    <lineage>
        <taxon>Bacteria</taxon>
        <taxon>Bacillati</taxon>
        <taxon>Actinomycetota</taxon>
        <taxon>Actinomycetes</taxon>
        <taxon>Micromonosporales</taxon>
        <taxon>Micromonosporaceae</taxon>
        <taxon>Dactylosporangium</taxon>
    </lineage>
</organism>
<dbReference type="PIRSF" id="PIRSF005644">
    <property type="entry name" value="Hdrgns_mtr_HypE"/>
    <property type="match status" value="1"/>
</dbReference>
<dbReference type="AlphaFoldDB" id="A0A917U9D9"/>
<evidence type="ECO:0000256" key="1">
    <source>
        <dbReference type="ARBA" id="ARBA00006243"/>
    </source>
</evidence>
<name>A0A917U9D9_9ACTN</name>
<accession>A0A917U9D9</accession>
<sequence length="352" mass="35298">MTAVDPARAACPAPPHETERVLLGHGSGGRLSAELLGHVLLPALGAPPDAVAEDAAVVTVAGAELVLTTDAFVVDPLVFPGGDIGRLAVHGTVNDLAMMGAAPVALALAYIIEEGFPIADLRRHTASAGAAAAEAGVRIATGDTKVVGRGAADGLYVTTTGLGRRLPGARMSAGAARPGDAVLLSGPIGRHGMAILGARESLGFEAEIASDTRSLHRLAAAMVARGGAALHAMRDPTRGGLAAALNEIAAASAVGIMIDEEAVPVPALVAAACDLLGLDPLHVANEGCLVAMVAADAADATLATMRATPEGRDAVRLGTVVADHPGRVVMHTLMGGRRVVDVLVGEQLPRIC</sequence>
<dbReference type="InterPro" id="IPR036676">
    <property type="entry name" value="PurM-like_C_sf"/>
</dbReference>
<evidence type="ECO:0000259" key="3">
    <source>
        <dbReference type="Pfam" id="PF02769"/>
    </source>
</evidence>
<proteinExistence type="inferred from homology"/>
<evidence type="ECO:0000259" key="2">
    <source>
        <dbReference type="Pfam" id="PF00586"/>
    </source>
</evidence>
<comment type="similarity">
    <text evidence="1">Belongs to the HypE family.</text>
</comment>
<dbReference type="Pfam" id="PF02769">
    <property type="entry name" value="AIRS_C"/>
    <property type="match status" value="1"/>
</dbReference>
<keyword evidence="5" id="KW-1185">Reference proteome</keyword>
<evidence type="ECO:0000313" key="5">
    <source>
        <dbReference type="Proteomes" id="UP000642070"/>
    </source>
</evidence>
<dbReference type="PANTHER" id="PTHR30303">
    <property type="entry name" value="HYDROGENASE ISOENZYMES FORMATION PROTEIN HYPE"/>
    <property type="match status" value="1"/>
</dbReference>